<evidence type="ECO:0000313" key="3">
    <source>
        <dbReference type="Proteomes" id="UP001417504"/>
    </source>
</evidence>
<comment type="caution">
    <text evidence="2">The sequence shown here is derived from an EMBL/GenBank/DDBJ whole genome shotgun (WGS) entry which is preliminary data.</text>
</comment>
<dbReference type="AlphaFoldDB" id="A0AAP0JDV2"/>
<name>A0AAP0JDV2_9MAGN</name>
<dbReference type="EMBL" id="JBBNAE010000004">
    <property type="protein sequence ID" value="KAK9131132.1"/>
    <property type="molecule type" value="Genomic_DNA"/>
</dbReference>
<accession>A0AAP0JDV2</accession>
<gene>
    <name evidence="2" type="ORF">Sjap_011619</name>
</gene>
<reference evidence="2 3" key="1">
    <citation type="submission" date="2024-01" db="EMBL/GenBank/DDBJ databases">
        <title>Genome assemblies of Stephania.</title>
        <authorList>
            <person name="Yang L."/>
        </authorList>
    </citation>
    <scope>NUCLEOTIDE SEQUENCE [LARGE SCALE GENOMIC DNA]</scope>
    <source>
        <strain evidence="2">QJT</strain>
        <tissue evidence="2">Leaf</tissue>
    </source>
</reference>
<keyword evidence="1" id="KW-1133">Transmembrane helix</keyword>
<dbReference type="Proteomes" id="UP001417504">
    <property type="component" value="Unassembled WGS sequence"/>
</dbReference>
<organism evidence="2 3">
    <name type="scientific">Stephania japonica</name>
    <dbReference type="NCBI Taxonomy" id="461633"/>
    <lineage>
        <taxon>Eukaryota</taxon>
        <taxon>Viridiplantae</taxon>
        <taxon>Streptophyta</taxon>
        <taxon>Embryophyta</taxon>
        <taxon>Tracheophyta</taxon>
        <taxon>Spermatophyta</taxon>
        <taxon>Magnoliopsida</taxon>
        <taxon>Ranunculales</taxon>
        <taxon>Menispermaceae</taxon>
        <taxon>Menispermoideae</taxon>
        <taxon>Cissampelideae</taxon>
        <taxon>Stephania</taxon>
    </lineage>
</organism>
<keyword evidence="1" id="KW-0812">Transmembrane</keyword>
<proteinExistence type="predicted"/>
<feature type="transmembrane region" description="Helical" evidence="1">
    <location>
        <begin position="12"/>
        <end position="30"/>
    </location>
</feature>
<sequence>MKALNLVDKLYSFMIFFFIFVIIFTLKNIVFSPGHLSLYLCGKLNILVYMRHVF</sequence>
<protein>
    <submittedName>
        <fullName evidence="2">Uncharacterized protein</fullName>
    </submittedName>
</protein>
<evidence type="ECO:0000256" key="1">
    <source>
        <dbReference type="SAM" id="Phobius"/>
    </source>
</evidence>
<keyword evidence="3" id="KW-1185">Reference proteome</keyword>
<keyword evidence="1" id="KW-0472">Membrane</keyword>
<evidence type="ECO:0000313" key="2">
    <source>
        <dbReference type="EMBL" id="KAK9131132.1"/>
    </source>
</evidence>